<dbReference type="EMBL" id="FNVA01000001">
    <property type="protein sequence ID" value="SEF73279.1"/>
    <property type="molecule type" value="Genomic_DNA"/>
</dbReference>
<dbReference type="AlphaFoldDB" id="A0A1H5UE83"/>
<organism evidence="1 2">
    <name type="scientific">Bryocella elongata</name>
    <dbReference type="NCBI Taxonomy" id="863522"/>
    <lineage>
        <taxon>Bacteria</taxon>
        <taxon>Pseudomonadati</taxon>
        <taxon>Acidobacteriota</taxon>
        <taxon>Terriglobia</taxon>
        <taxon>Terriglobales</taxon>
        <taxon>Acidobacteriaceae</taxon>
        <taxon>Bryocella</taxon>
    </lineage>
</organism>
<dbReference type="InterPro" id="IPR011050">
    <property type="entry name" value="Pectin_lyase_fold/virulence"/>
</dbReference>
<dbReference type="Gene3D" id="2.160.20.10">
    <property type="entry name" value="Single-stranded right-handed beta-helix, Pectin lyase-like"/>
    <property type="match status" value="1"/>
</dbReference>
<evidence type="ECO:0000313" key="1">
    <source>
        <dbReference type="EMBL" id="SEF73279.1"/>
    </source>
</evidence>
<dbReference type="InterPro" id="IPR012334">
    <property type="entry name" value="Pectin_lyas_fold"/>
</dbReference>
<reference evidence="1 2" key="1">
    <citation type="submission" date="2016-10" db="EMBL/GenBank/DDBJ databases">
        <authorList>
            <person name="de Groot N.N."/>
        </authorList>
    </citation>
    <scope>NUCLEOTIDE SEQUENCE [LARGE SCALE GENOMIC DNA]</scope>
    <source>
        <strain evidence="1 2">DSM 22489</strain>
    </source>
</reference>
<evidence type="ECO:0000313" key="2">
    <source>
        <dbReference type="Proteomes" id="UP000236728"/>
    </source>
</evidence>
<keyword evidence="2" id="KW-1185">Reference proteome</keyword>
<proteinExistence type="predicted"/>
<dbReference type="PANTHER" id="PTHR36453">
    <property type="entry name" value="SECRETED PROTEIN-RELATED"/>
    <property type="match status" value="1"/>
</dbReference>
<dbReference type="PANTHER" id="PTHR36453:SF1">
    <property type="entry name" value="RIGHT HANDED BETA HELIX DOMAIN-CONTAINING PROTEIN"/>
    <property type="match status" value="1"/>
</dbReference>
<accession>A0A1H5UE83</accession>
<dbReference type="Proteomes" id="UP000236728">
    <property type="component" value="Unassembled WGS sequence"/>
</dbReference>
<protein>
    <submittedName>
        <fullName evidence="1">Beta-glucuronidase</fullName>
    </submittedName>
</protein>
<name>A0A1H5UE83_9BACT</name>
<dbReference type="SUPFAM" id="SSF51126">
    <property type="entry name" value="Pectin lyase-like"/>
    <property type="match status" value="1"/>
</dbReference>
<sequence>MAGIAIFATPQLWAQQKVYVGPQGAGVQCTERQPCSLQEAQRRASSLSASGDVVVVLAGGDYRLHQPLLFSQRDSGQNGHSIRWIGDPAGSNLEGSIRIGHWHRVAGKRNLWAAPLPEGAVSLQLFVNGVRAVRARHAGCKAPKECHYTADGLGGAAEALKGVAHPEEVVAVTGVRWRDFHCRVASVHGADLVMAEPCWHNTVVDSVKNGWSNASPKGKPFKGIDWFENAYEFLGEPGQFYIDRHRGMIFYTPRPNERMDTADVELPVVEHLIVIAGSPADRVHDLSFENMGFRYTTWLYSHDDGYVPLQAGYLVTGQRKDLPHNGEGMLRIPAAVEVYGGDRIHFNSDDFHALGAAGIALVSGTSNSSVELSRFEDLSGGAVFVGDTDAHPTRSEERSANNVIRRNTITHIAAEYRDNVGIMAGFNDGLSIAHNTLSEMPYTGISAGWGWDYEGPDDVQRDVHIRANRISRFMLTLHDGGAIYTQAQSPGSDVTANYISYLGGDNGNGIYLDERTRKYEVCGNVVWDRPEKMQEGQWISAWSSWSGDLDIHGNWANDPHTALHNPGPTKKFYDNHLALTTLPAEAQAVVDSSGATGHDNPSLPCSRN</sequence>
<gene>
    <name evidence="1" type="ORF">SAMN05421819_0984</name>
</gene>